<accession>A0AAD5H1N4</accession>
<dbReference type="PROSITE" id="PS50056">
    <property type="entry name" value="TYR_PHOSPHATASE_2"/>
    <property type="match status" value="1"/>
</dbReference>
<dbReference type="InterPro" id="IPR000340">
    <property type="entry name" value="Dual-sp_phosphatase_cat-dom"/>
</dbReference>
<feature type="compositionally biased region" description="Low complexity" evidence="1">
    <location>
        <begin position="1364"/>
        <end position="1394"/>
    </location>
</feature>
<dbReference type="Gene3D" id="1.10.1070.11">
    <property type="entry name" value="Phosphatidylinositol 3-/4-kinase, catalytic domain"/>
    <property type="match status" value="1"/>
</dbReference>
<dbReference type="InterPro" id="IPR035010">
    <property type="entry name" value="PHS1"/>
</dbReference>
<feature type="region of interest" description="Disordered" evidence="1">
    <location>
        <begin position="563"/>
        <end position="665"/>
    </location>
</feature>
<sequence length="1464" mass="152624">MRCHLLFALLCAATLLLAQIPPAAAAGGGANNLADLAEVLVTEANDCVTTPLEFKEAFERRQKRCVSPQLVGRVISARNASGLREDTEQKLAYFWSASDALAKYLSIGYPEALGFSTPTNASGLDSLSSGLAFLQQVGYAEQYMDVGKVYQLRVTTRALVANASQALAAREPPVDFATGLPPFPPAWAAVRLYFEAMFAEAGLQLPDEALELLQNSSFPELTGCPGVCAYVPADFPSKNRADAKALFPAFNCGNNSDAGGGLAKLVAQAAGNPRRQALLFRAFLMQFCAGGFYSPFSGDGLTYTGLGGRWAPLGAELISPPFETDPSWVQSGEVAILTLCPSATNGGRPNADGVVRERAAMTVHDSEQRLLDTVSLRLESLTLNLDFVTPRGSYSSWLGDHQDEAAELAALLHEAAPKLALAGLHGAQTRAGSAGSSRTPALPKARSYELTDSTRDRLRAAVPLPTGPGQVDWSKLVAAISSELLSFDEAPDPTAFVASPRAAAASAAAAAQDVLQPAAGGLQHQSSIASQIGSPRSASAGGERLDINSGGRVIFCLFAPESSAPTPPCSLRNSPEKEAAGWMRRGAAQRAPPTSPIRSSAGSGTGGSTANAGAAQPSAAAQHPSAPISGGQAAGLPRIPSSSSTASSRSSLDLLPSASQELSDDGGSTAAYVLQHSGVSFSFAPLPGLGAGGAGAGDGPPSPPPLRRLASVPKPEGCLVLKFVSSRLICQSEQFASELTRHVGLCVPESRILRQQGGSEAEWRAAAEAAAALRDRFPDLHEELARNSCCLVMEFVPGDSLFKCLPSLLASAAAPTPTPMLSTSASAPAALPASACKGIASASPAANPDRSCGGNGSSASSSSSGTSSSSASSGSSAALSSGSLLVATAQDLGRLFTLDMLLGNPDRLPCRELGWRGNPGNVLLASDGRWAGRAVAIDAVVQRRPPGGLMSQEDGACERLAELALNDADVAGALLRQALAPCSSALAAIDPKLMQAAAAAFQQGLKAALEAAASIKGLLEMMFEVVTDWIEDAQTMRIRQINHEAARNDSVGERVAHWKAVFREKGEELRAAVEEWQLKRGSPGGGGQRLTTAFLDGTHPVVDVYELKAGGAIVWLPVRLEHMLQRLRVLQQASLTGRPVRLMPRLYLSGAVEASSLHLLRHLGITHVLNATEDLLLPEEGQGFVTHRVPLRDVEEEDLAPLLPDASAFIDTGLASGGGVLVHCHAGKSRSCSLVLAWLMTRRRWPLNRAMEFLRRVRPEAEPNAGYLKALLQLEEELFGRQTVKMKKTKPEPRCCPECGERVGLSADSVRVHIRLKHPASALARELGSGSWAEPPSPSTTISSSGLPSPKALPGVQLPPPPQRQQQPAAPPAAAAAAEQQQDATAGGAAASGGMRDDTWAAGGLPAVRTRAALADNAEGLPDSPPSMAAVLRAGAGQPSLVELPADEFLLAEARPPVAEREQL</sequence>
<dbReference type="SUPFAM" id="SSF52799">
    <property type="entry name" value="(Phosphotyrosine protein) phosphatases II"/>
    <property type="match status" value="1"/>
</dbReference>
<dbReference type="Gene3D" id="3.90.190.10">
    <property type="entry name" value="Protein tyrosine phosphatase superfamily"/>
    <property type="match status" value="1"/>
</dbReference>
<dbReference type="InterPro" id="IPR036940">
    <property type="entry name" value="PI3/4_kinase_cat_sf"/>
</dbReference>
<dbReference type="InterPro" id="IPR020422">
    <property type="entry name" value="TYR_PHOSPHATASE_DUAL_dom"/>
</dbReference>
<feature type="domain" description="Tyrosine-protein phosphatase" evidence="3">
    <location>
        <begin position="1138"/>
        <end position="1280"/>
    </location>
</feature>
<dbReference type="SMART" id="SM00195">
    <property type="entry name" value="DSPc"/>
    <property type="match status" value="1"/>
</dbReference>
<feature type="region of interest" description="Disordered" evidence="1">
    <location>
        <begin position="847"/>
        <end position="873"/>
    </location>
</feature>
<feature type="compositionally biased region" description="Polar residues" evidence="1">
    <location>
        <begin position="430"/>
        <end position="439"/>
    </location>
</feature>
<dbReference type="PANTHER" id="PTHR47100">
    <property type="entry name" value="DUAL SPECIFICITY PROTEIN PHOSPHATASE PHS1"/>
    <property type="match status" value="1"/>
</dbReference>
<dbReference type="InterPro" id="IPR029021">
    <property type="entry name" value="Prot-tyrosine_phosphatase-like"/>
</dbReference>
<feature type="signal peptide" evidence="2">
    <location>
        <begin position="1"/>
        <end position="18"/>
    </location>
</feature>
<feature type="domain" description="Tyrosine specific protein phosphatases" evidence="4">
    <location>
        <begin position="1200"/>
        <end position="1259"/>
    </location>
</feature>
<dbReference type="GO" id="GO:0004721">
    <property type="term" value="F:phosphoprotein phosphatase activity"/>
    <property type="evidence" value="ECO:0007669"/>
    <property type="project" value="InterPro"/>
</dbReference>
<dbReference type="GO" id="GO:0009737">
    <property type="term" value="P:response to abscisic acid"/>
    <property type="evidence" value="ECO:0007669"/>
    <property type="project" value="InterPro"/>
</dbReference>
<feature type="compositionally biased region" description="Low complexity" evidence="1">
    <location>
        <begin position="857"/>
        <end position="873"/>
    </location>
</feature>
<comment type="caution">
    <text evidence="5">The sequence shown here is derived from an EMBL/GenBank/DDBJ whole genome shotgun (WGS) entry which is preliminary data.</text>
</comment>
<evidence type="ECO:0000259" key="3">
    <source>
        <dbReference type="PROSITE" id="PS50054"/>
    </source>
</evidence>
<dbReference type="EMBL" id="JADXDR010000206">
    <property type="protein sequence ID" value="KAI7836062.1"/>
    <property type="molecule type" value="Genomic_DNA"/>
</dbReference>
<dbReference type="PANTHER" id="PTHR47100:SF5">
    <property type="entry name" value="DUAL SPECIFICITY PROTEIN PHOSPHATASE PHS1"/>
    <property type="match status" value="1"/>
</dbReference>
<gene>
    <name evidence="5" type="ORF">COHA_010031</name>
</gene>
<evidence type="ECO:0000313" key="5">
    <source>
        <dbReference type="EMBL" id="KAI7836062.1"/>
    </source>
</evidence>
<evidence type="ECO:0000256" key="2">
    <source>
        <dbReference type="SAM" id="SignalP"/>
    </source>
</evidence>
<keyword evidence="6" id="KW-1185">Reference proteome</keyword>
<keyword evidence="2" id="KW-0732">Signal</keyword>
<organism evidence="5 6">
    <name type="scientific">Chlorella ohadii</name>
    <dbReference type="NCBI Taxonomy" id="2649997"/>
    <lineage>
        <taxon>Eukaryota</taxon>
        <taxon>Viridiplantae</taxon>
        <taxon>Chlorophyta</taxon>
        <taxon>core chlorophytes</taxon>
        <taxon>Trebouxiophyceae</taxon>
        <taxon>Chlorellales</taxon>
        <taxon>Chlorellaceae</taxon>
        <taxon>Chlorella clade</taxon>
        <taxon>Chlorella</taxon>
    </lineage>
</organism>
<feature type="region of interest" description="Disordered" evidence="1">
    <location>
        <begin position="430"/>
        <end position="452"/>
    </location>
</feature>
<feature type="region of interest" description="Disordered" evidence="1">
    <location>
        <begin position="1327"/>
        <end position="1403"/>
    </location>
</feature>
<dbReference type="Pfam" id="PF09192">
    <property type="entry name" value="Act-Frag_cataly"/>
    <property type="match status" value="1"/>
</dbReference>
<feature type="compositionally biased region" description="Low complexity" evidence="1">
    <location>
        <begin position="641"/>
        <end position="651"/>
    </location>
</feature>
<dbReference type="InterPro" id="IPR015275">
    <property type="entry name" value="Actin-fragmin_kin_cat_dom"/>
</dbReference>
<dbReference type="InterPro" id="IPR011009">
    <property type="entry name" value="Kinase-like_dom_sf"/>
</dbReference>
<dbReference type="InterPro" id="IPR000387">
    <property type="entry name" value="Tyr_Pase_dom"/>
</dbReference>
<name>A0AAD5H1N4_9CHLO</name>
<protein>
    <submittedName>
        <fullName evidence="5">Uncharacterized protein</fullName>
    </submittedName>
</protein>
<reference evidence="5" key="1">
    <citation type="submission" date="2020-11" db="EMBL/GenBank/DDBJ databases">
        <title>Chlorella ohadii genome sequencing and assembly.</title>
        <authorList>
            <person name="Murik O."/>
            <person name="Treves H."/>
            <person name="Kedem I."/>
            <person name="Shotland Y."/>
            <person name="Kaplan A."/>
        </authorList>
    </citation>
    <scope>NUCLEOTIDE SEQUENCE</scope>
    <source>
        <strain evidence="5">1</strain>
    </source>
</reference>
<dbReference type="CDD" id="cd14498">
    <property type="entry name" value="DSP"/>
    <property type="match status" value="1"/>
</dbReference>
<evidence type="ECO:0000313" key="6">
    <source>
        <dbReference type="Proteomes" id="UP001205105"/>
    </source>
</evidence>
<dbReference type="PROSITE" id="PS50054">
    <property type="entry name" value="TYR_PHOSPHATASE_DUAL"/>
    <property type="match status" value="1"/>
</dbReference>
<dbReference type="GO" id="GO:0043622">
    <property type="term" value="P:cortical microtubule organization"/>
    <property type="evidence" value="ECO:0007669"/>
    <property type="project" value="InterPro"/>
</dbReference>
<dbReference type="Proteomes" id="UP001205105">
    <property type="component" value="Unassembled WGS sequence"/>
</dbReference>
<dbReference type="SUPFAM" id="SSF56112">
    <property type="entry name" value="Protein kinase-like (PK-like)"/>
    <property type="match status" value="2"/>
</dbReference>
<evidence type="ECO:0000259" key="4">
    <source>
        <dbReference type="PROSITE" id="PS50056"/>
    </source>
</evidence>
<proteinExistence type="predicted"/>
<feature type="compositionally biased region" description="Low complexity" evidence="1">
    <location>
        <begin position="608"/>
        <end position="627"/>
    </location>
</feature>
<feature type="compositionally biased region" description="Low complexity" evidence="1">
    <location>
        <begin position="1339"/>
        <end position="1356"/>
    </location>
</feature>
<feature type="chain" id="PRO_5042216993" evidence="2">
    <location>
        <begin position="19"/>
        <end position="1464"/>
    </location>
</feature>
<dbReference type="Pfam" id="PF00782">
    <property type="entry name" value="DSPc"/>
    <property type="match status" value="1"/>
</dbReference>
<evidence type="ECO:0000256" key="1">
    <source>
        <dbReference type="SAM" id="MobiDB-lite"/>
    </source>
</evidence>